<sequence length="216" mass="21957">MSIDRKQLQEIRFPNVNDDRTIRRDATDEKTTGGGATDDEAIGEDANVGAAETTGGATGGGPTGGGVTGHDEVTGGDATGSGAHGREESPVVQIIVDLTAKHKNYSYLCVQLYPGKPPISCAIGDGPNCAAGATGRQKSPVPQQENVQAGGDNATGGNIAAGVEAASAGNEKGHKCSCGEKSPVVEVIADLAAEEKTNSYLCVQLYPGKPRFTCGN</sequence>
<protein>
    <submittedName>
        <fullName evidence="1">Uncharacterized protein</fullName>
    </submittedName>
</protein>
<keyword evidence="2" id="KW-1185">Reference proteome</keyword>
<evidence type="ECO:0000313" key="2">
    <source>
        <dbReference type="Proteomes" id="UP000091857"/>
    </source>
</evidence>
<dbReference type="EMBL" id="CM004396">
    <property type="protein sequence ID" value="KAG8646343.1"/>
    <property type="molecule type" value="Genomic_DNA"/>
</dbReference>
<evidence type="ECO:0000313" key="1">
    <source>
        <dbReference type="EMBL" id="KAG8646343.1"/>
    </source>
</evidence>
<organism evidence="1 2">
    <name type="scientific">Manihot esculenta</name>
    <name type="common">Cassava</name>
    <name type="synonym">Jatropha manihot</name>
    <dbReference type="NCBI Taxonomy" id="3983"/>
    <lineage>
        <taxon>Eukaryota</taxon>
        <taxon>Viridiplantae</taxon>
        <taxon>Streptophyta</taxon>
        <taxon>Embryophyta</taxon>
        <taxon>Tracheophyta</taxon>
        <taxon>Spermatophyta</taxon>
        <taxon>Magnoliopsida</taxon>
        <taxon>eudicotyledons</taxon>
        <taxon>Gunneridae</taxon>
        <taxon>Pentapetalae</taxon>
        <taxon>rosids</taxon>
        <taxon>fabids</taxon>
        <taxon>Malpighiales</taxon>
        <taxon>Euphorbiaceae</taxon>
        <taxon>Crotonoideae</taxon>
        <taxon>Manihoteae</taxon>
        <taxon>Manihot</taxon>
    </lineage>
</organism>
<comment type="caution">
    <text evidence="1">The sequence shown here is derived from an EMBL/GenBank/DDBJ whole genome shotgun (WGS) entry which is preliminary data.</text>
</comment>
<proteinExistence type="predicted"/>
<accession>A0ACB7H3A2</accession>
<dbReference type="Proteomes" id="UP000091857">
    <property type="component" value="Chromosome 10"/>
</dbReference>
<gene>
    <name evidence="1" type="ORF">MANES_10G147350v8</name>
</gene>
<reference evidence="2" key="1">
    <citation type="journal article" date="2016" name="Nat. Biotechnol.">
        <title>Sequencing wild and cultivated cassava and related species reveals extensive interspecific hybridization and genetic diversity.</title>
        <authorList>
            <person name="Bredeson J.V."/>
            <person name="Lyons J.B."/>
            <person name="Prochnik S.E."/>
            <person name="Wu G.A."/>
            <person name="Ha C.M."/>
            <person name="Edsinger-Gonzales E."/>
            <person name="Grimwood J."/>
            <person name="Schmutz J."/>
            <person name="Rabbi I.Y."/>
            <person name="Egesi C."/>
            <person name="Nauluvula P."/>
            <person name="Lebot V."/>
            <person name="Ndunguru J."/>
            <person name="Mkamilo G."/>
            <person name="Bart R.S."/>
            <person name="Setter T.L."/>
            <person name="Gleadow R.M."/>
            <person name="Kulakow P."/>
            <person name="Ferguson M.E."/>
            <person name="Rounsley S."/>
            <person name="Rokhsar D.S."/>
        </authorList>
    </citation>
    <scope>NUCLEOTIDE SEQUENCE [LARGE SCALE GENOMIC DNA]</scope>
    <source>
        <strain evidence="2">cv. AM560-2</strain>
    </source>
</reference>
<name>A0ACB7H3A2_MANES</name>